<keyword evidence="1" id="KW-1133">Transmembrane helix</keyword>
<feature type="transmembrane region" description="Helical" evidence="1">
    <location>
        <begin position="12"/>
        <end position="35"/>
    </location>
</feature>
<evidence type="ECO:0000256" key="1">
    <source>
        <dbReference type="SAM" id="Phobius"/>
    </source>
</evidence>
<keyword evidence="1" id="KW-0472">Membrane</keyword>
<sequence length="92" mass="10199">MTSDQNASRKPSPGLVTLFCIMVATVALYSLYSVLPYREPWTWLLLGVVVLSAAAFLVSLARFVLAQREDYWLERGRDPKNPKAPSTNDPGA</sequence>
<feature type="transmembrane region" description="Helical" evidence="1">
    <location>
        <begin position="41"/>
        <end position="65"/>
    </location>
</feature>
<proteinExistence type="predicted"/>
<keyword evidence="1" id="KW-0812">Transmembrane</keyword>
<accession>A0ABY6FWU1</accession>
<dbReference type="Proteomes" id="UP001063368">
    <property type="component" value="Chromosome"/>
</dbReference>
<dbReference type="EMBL" id="CP106856">
    <property type="protein sequence ID" value="UYB37389.1"/>
    <property type="molecule type" value="Genomic_DNA"/>
</dbReference>
<reference evidence="2" key="1">
    <citation type="submission" date="2022-09" db="EMBL/GenBank/DDBJ databases">
        <authorList>
            <person name="Li D."/>
            <person name="Cheng J."/>
            <person name="Li Y."/>
        </authorList>
    </citation>
    <scope>NUCLEOTIDE SEQUENCE</scope>
    <source>
        <strain evidence="2">DL</strain>
    </source>
</reference>
<evidence type="ECO:0000313" key="2">
    <source>
        <dbReference type="EMBL" id="UYB37389.1"/>
    </source>
</evidence>
<dbReference type="RefSeq" id="WP_263128828.1">
    <property type="nucleotide sequence ID" value="NZ_CP106856.1"/>
</dbReference>
<keyword evidence="3" id="KW-1185">Reference proteome</keyword>
<protein>
    <submittedName>
        <fullName evidence="2">Uncharacterized protein</fullName>
    </submittedName>
</protein>
<name>A0ABY6FWU1_9MICC</name>
<organism evidence="2 3">
    <name type="scientific">Arthrobacter koreensis</name>
    <dbReference type="NCBI Taxonomy" id="199136"/>
    <lineage>
        <taxon>Bacteria</taxon>
        <taxon>Bacillati</taxon>
        <taxon>Actinomycetota</taxon>
        <taxon>Actinomycetes</taxon>
        <taxon>Micrococcales</taxon>
        <taxon>Micrococcaceae</taxon>
        <taxon>Arthrobacter</taxon>
    </lineage>
</organism>
<evidence type="ECO:0000313" key="3">
    <source>
        <dbReference type="Proteomes" id="UP001063368"/>
    </source>
</evidence>
<gene>
    <name evidence="2" type="ORF">N9A08_07045</name>
</gene>